<evidence type="ECO:0000313" key="3">
    <source>
        <dbReference type="Proteomes" id="UP000679725"/>
    </source>
</evidence>
<dbReference type="EMBL" id="CAJRAU010000012">
    <property type="protein sequence ID" value="CAG5074644.1"/>
    <property type="molecule type" value="Genomic_DNA"/>
</dbReference>
<comment type="caution">
    <text evidence="2">The sequence shown here is derived from an EMBL/GenBank/DDBJ whole genome shotgun (WGS) entry which is preliminary data.</text>
</comment>
<dbReference type="InterPro" id="IPR001509">
    <property type="entry name" value="Epimerase_deHydtase"/>
</dbReference>
<dbReference type="InterPro" id="IPR036291">
    <property type="entry name" value="NAD(P)-bd_dom_sf"/>
</dbReference>
<dbReference type="InterPro" id="IPR051783">
    <property type="entry name" value="NAD(P)-dependent_oxidoreduct"/>
</dbReference>
<gene>
    <name evidence="2" type="primary">auaH</name>
    <name evidence="2" type="ORF">DYBT9623_05331</name>
</gene>
<reference evidence="2 3" key="1">
    <citation type="submission" date="2021-04" db="EMBL/GenBank/DDBJ databases">
        <authorList>
            <person name="Rodrigo-Torres L."/>
            <person name="Arahal R. D."/>
            <person name="Lucena T."/>
        </authorList>
    </citation>
    <scope>NUCLEOTIDE SEQUENCE [LARGE SCALE GENOMIC DNA]</scope>
    <source>
        <strain evidence="2 3">CECT 9623</strain>
    </source>
</reference>
<dbReference type="Pfam" id="PF01370">
    <property type="entry name" value="Epimerase"/>
    <property type="match status" value="1"/>
</dbReference>
<keyword evidence="2" id="KW-0560">Oxidoreductase</keyword>
<proteinExistence type="predicted"/>
<dbReference type="Gene3D" id="3.40.50.720">
    <property type="entry name" value="NAD(P)-binding Rossmann-like Domain"/>
    <property type="match status" value="1"/>
</dbReference>
<name>A0ABN7RHB7_9BACT</name>
<evidence type="ECO:0000313" key="2">
    <source>
        <dbReference type="EMBL" id="CAG5074644.1"/>
    </source>
</evidence>
<organism evidence="2 3">
    <name type="scientific">Dyadobacter linearis</name>
    <dbReference type="NCBI Taxonomy" id="2823330"/>
    <lineage>
        <taxon>Bacteria</taxon>
        <taxon>Pseudomonadati</taxon>
        <taxon>Bacteroidota</taxon>
        <taxon>Cytophagia</taxon>
        <taxon>Cytophagales</taxon>
        <taxon>Spirosomataceae</taxon>
        <taxon>Dyadobacter</taxon>
    </lineage>
</organism>
<feature type="domain" description="NAD-dependent epimerase/dehydratase" evidence="1">
    <location>
        <begin position="3"/>
        <end position="225"/>
    </location>
</feature>
<keyword evidence="3" id="KW-1185">Reference proteome</keyword>
<dbReference type="Proteomes" id="UP000679725">
    <property type="component" value="Unassembled WGS sequence"/>
</dbReference>
<dbReference type="EC" id="1.1.1.394" evidence="2"/>
<dbReference type="PANTHER" id="PTHR48079">
    <property type="entry name" value="PROTEIN YEEZ"/>
    <property type="match status" value="1"/>
</dbReference>
<protein>
    <submittedName>
        <fullName evidence="2">Aurachin B dehydrogenase</fullName>
        <ecNumber evidence="2">1.1.1.394</ecNumber>
    </submittedName>
</protein>
<evidence type="ECO:0000259" key="1">
    <source>
        <dbReference type="Pfam" id="PF01370"/>
    </source>
</evidence>
<dbReference type="RefSeq" id="WP_215236557.1">
    <property type="nucleotide sequence ID" value="NZ_CAJRAU010000012.1"/>
</dbReference>
<dbReference type="SUPFAM" id="SSF51735">
    <property type="entry name" value="NAD(P)-binding Rossmann-fold domains"/>
    <property type="match status" value="1"/>
</dbReference>
<accession>A0ABN7RHB7</accession>
<sequence length="309" mass="34017">MKIFVTGATGFVGRAVVEELLSEGHQVVGMVRDLAKAAPLTKKGMKTVVGEMTSPKTYLSAIPSVDVVIQTAQLATKGRFTNSAKERVNQADELMTLALANSCIQHDKVLVYTSGCFNYGDHGSKWINEQTPSKPSPLGEGHAHVVYQLMELHKRQGLKLIVLSPGFVYGPGGLFKASFYDTMKKGQLRVFGKGENYWSPIQVNDLAKAFSLAVTYGRHGEVYNIVDDTPITLRQLIDHITMTQEVKQVGTIPPWLIGLMIGGPLVKSLTSSFRVSNQKAKEELNWKPQYESFEEGIKGVMRDLNKSAD</sequence>
<dbReference type="PANTHER" id="PTHR48079:SF6">
    <property type="entry name" value="NAD(P)-BINDING DOMAIN-CONTAINING PROTEIN-RELATED"/>
    <property type="match status" value="1"/>
</dbReference>
<dbReference type="GO" id="GO:0016491">
    <property type="term" value="F:oxidoreductase activity"/>
    <property type="evidence" value="ECO:0007669"/>
    <property type="project" value="UniProtKB-KW"/>
</dbReference>